<keyword evidence="1 6" id="KW-0963">Cytoplasm</keyword>
<dbReference type="InterPro" id="IPR000878">
    <property type="entry name" value="4pyrrol_Mease"/>
</dbReference>
<evidence type="ECO:0000256" key="3">
    <source>
        <dbReference type="ARBA" id="ARBA00022603"/>
    </source>
</evidence>
<dbReference type="InterPro" id="IPR008189">
    <property type="entry name" value="rRNA_ssu_MeTfrase_I"/>
</dbReference>
<proteinExistence type="inferred from homology"/>
<accession>A0ABS4GA28</accession>
<evidence type="ECO:0000256" key="5">
    <source>
        <dbReference type="ARBA" id="ARBA00022691"/>
    </source>
</evidence>
<gene>
    <name evidence="6" type="primary">rsmI</name>
    <name evidence="8" type="ORF">J2Z76_000400</name>
</gene>
<dbReference type="InterPro" id="IPR014777">
    <property type="entry name" value="4pyrrole_Mease_sub1"/>
</dbReference>
<sequence>MSKLYIVPTPIGNLKDMTERAIETLKECDLIAAEDTRHTLKLLNFFDIKTHLISYHKFNEKMRSEEIINEILSNEKNVAIVTDAGTPCISDPGYEIVKLARENGIEVIGLAGASAVTIALSVAGIDTNQFAFYGFLRKKKSEMGEDLNKISQNPIKTFVIYESPKRIIKLVENIKNHMPNSKLCVCKELSKLHENSFYGDIDTVLEKLKNHVDVERGEYVVVGYNNDYEETDKSSDLGVGIHGIIFDKLINKEYSLKEAVNETVEDGMGTKNEVYKASLEVKKFIEDFQS</sequence>
<dbReference type="GO" id="GO:0032259">
    <property type="term" value="P:methylation"/>
    <property type="evidence" value="ECO:0007669"/>
    <property type="project" value="UniProtKB-KW"/>
</dbReference>
<evidence type="ECO:0000256" key="1">
    <source>
        <dbReference type="ARBA" id="ARBA00022490"/>
    </source>
</evidence>
<dbReference type="PANTHER" id="PTHR46111:SF1">
    <property type="entry name" value="RIBOSOMAL RNA SMALL SUBUNIT METHYLTRANSFERASE I"/>
    <property type="match status" value="1"/>
</dbReference>
<dbReference type="Pfam" id="PF00590">
    <property type="entry name" value="TP_methylase"/>
    <property type="match status" value="1"/>
</dbReference>
<comment type="subcellular location">
    <subcellularLocation>
        <location evidence="6">Cytoplasm</location>
    </subcellularLocation>
</comment>
<evidence type="ECO:0000313" key="9">
    <source>
        <dbReference type="Proteomes" id="UP001519342"/>
    </source>
</evidence>
<dbReference type="HAMAP" id="MF_01877">
    <property type="entry name" value="16SrRNA_methyltr_I"/>
    <property type="match status" value="1"/>
</dbReference>
<comment type="catalytic activity">
    <reaction evidence="6">
        <text>cytidine(1402) in 16S rRNA + S-adenosyl-L-methionine = 2'-O-methylcytidine(1402) in 16S rRNA + S-adenosyl-L-homocysteine + H(+)</text>
        <dbReference type="Rhea" id="RHEA:42924"/>
        <dbReference type="Rhea" id="RHEA-COMP:10285"/>
        <dbReference type="Rhea" id="RHEA-COMP:10286"/>
        <dbReference type="ChEBI" id="CHEBI:15378"/>
        <dbReference type="ChEBI" id="CHEBI:57856"/>
        <dbReference type="ChEBI" id="CHEBI:59789"/>
        <dbReference type="ChEBI" id="CHEBI:74495"/>
        <dbReference type="ChEBI" id="CHEBI:82748"/>
        <dbReference type="EC" id="2.1.1.198"/>
    </reaction>
</comment>
<organism evidence="8 9">
    <name type="scientific">Sedimentibacter acidaminivorans</name>
    <dbReference type="NCBI Taxonomy" id="913099"/>
    <lineage>
        <taxon>Bacteria</taxon>
        <taxon>Bacillati</taxon>
        <taxon>Bacillota</taxon>
        <taxon>Tissierellia</taxon>
        <taxon>Sedimentibacter</taxon>
    </lineage>
</organism>
<keyword evidence="4 6" id="KW-0808">Transferase</keyword>
<evidence type="ECO:0000256" key="4">
    <source>
        <dbReference type="ARBA" id="ARBA00022679"/>
    </source>
</evidence>
<dbReference type="RefSeq" id="WP_209510299.1">
    <property type="nucleotide sequence ID" value="NZ_JAGGKS010000001.1"/>
</dbReference>
<dbReference type="InterPro" id="IPR035996">
    <property type="entry name" value="4pyrrol_Methylase_sf"/>
</dbReference>
<dbReference type="GO" id="GO:0008168">
    <property type="term" value="F:methyltransferase activity"/>
    <property type="evidence" value="ECO:0007669"/>
    <property type="project" value="UniProtKB-KW"/>
</dbReference>
<feature type="domain" description="Tetrapyrrole methylase" evidence="7">
    <location>
        <begin position="3"/>
        <end position="202"/>
    </location>
</feature>
<dbReference type="InterPro" id="IPR014776">
    <property type="entry name" value="4pyrrole_Mease_sub2"/>
</dbReference>
<dbReference type="EMBL" id="JAGGKS010000001">
    <property type="protein sequence ID" value="MBP1924547.1"/>
    <property type="molecule type" value="Genomic_DNA"/>
</dbReference>
<dbReference type="Gene3D" id="3.30.950.10">
    <property type="entry name" value="Methyltransferase, Cobalt-precorrin-4 Transmethylase, Domain 2"/>
    <property type="match status" value="1"/>
</dbReference>
<dbReference type="PANTHER" id="PTHR46111">
    <property type="entry name" value="RIBOSOMAL RNA SMALL SUBUNIT METHYLTRANSFERASE I"/>
    <property type="match status" value="1"/>
</dbReference>
<dbReference type="PIRSF" id="PIRSF005917">
    <property type="entry name" value="MTase_YraL"/>
    <property type="match status" value="1"/>
</dbReference>
<evidence type="ECO:0000256" key="2">
    <source>
        <dbReference type="ARBA" id="ARBA00022552"/>
    </source>
</evidence>
<comment type="similarity">
    <text evidence="6">Belongs to the methyltransferase superfamily. RsmI family.</text>
</comment>
<evidence type="ECO:0000313" key="8">
    <source>
        <dbReference type="EMBL" id="MBP1924547.1"/>
    </source>
</evidence>
<keyword evidence="5 6" id="KW-0949">S-adenosyl-L-methionine</keyword>
<comment type="caution">
    <text evidence="8">The sequence shown here is derived from an EMBL/GenBank/DDBJ whole genome shotgun (WGS) entry which is preliminary data.</text>
</comment>
<reference evidence="8 9" key="1">
    <citation type="submission" date="2021-03" db="EMBL/GenBank/DDBJ databases">
        <title>Genomic Encyclopedia of Type Strains, Phase IV (KMG-IV): sequencing the most valuable type-strain genomes for metagenomic binning, comparative biology and taxonomic classification.</title>
        <authorList>
            <person name="Goeker M."/>
        </authorList>
    </citation>
    <scope>NUCLEOTIDE SEQUENCE [LARGE SCALE GENOMIC DNA]</scope>
    <source>
        <strain evidence="8 9">DSM 24004</strain>
    </source>
</reference>
<evidence type="ECO:0000259" key="7">
    <source>
        <dbReference type="Pfam" id="PF00590"/>
    </source>
</evidence>
<evidence type="ECO:0000256" key="6">
    <source>
        <dbReference type="HAMAP-Rule" id="MF_01877"/>
    </source>
</evidence>
<dbReference type="Gene3D" id="3.40.1010.10">
    <property type="entry name" value="Cobalt-precorrin-4 Transmethylase, Domain 1"/>
    <property type="match status" value="1"/>
</dbReference>
<protein>
    <recommendedName>
        <fullName evidence="6">Ribosomal RNA small subunit methyltransferase I</fullName>
        <ecNumber evidence="6">2.1.1.198</ecNumber>
    </recommendedName>
    <alternativeName>
        <fullName evidence="6">16S rRNA 2'-O-ribose C1402 methyltransferase</fullName>
    </alternativeName>
    <alternativeName>
        <fullName evidence="6">rRNA (cytidine-2'-O-)-methyltransferase RsmI</fullName>
    </alternativeName>
</protein>
<name>A0ABS4GA28_9FIRM</name>
<dbReference type="Proteomes" id="UP001519342">
    <property type="component" value="Unassembled WGS sequence"/>
</dbReference>
<keyword evidence="2 6" id="KW-0698">rRNA processing</keyword>
<dbReference type="EC" id="2.1.1.198" evidence="6"/>
<keyword evidence="9" id="KW-1185">Reference proteome</keyword>
<dbReference type="NCBIfam" id="TIGR00096">
    <property type="entry name" value="16S rRNA (cytidine(1402)-2'-O)-methyltransferase"/>
    <property type="match status" value="1"/>
</dbReference>
<dbReference type="CDD" id="cd11648">
    <property type="entry name" value="RsmI"/>
    <property type="match status" value="1"/>
</dbReference>
<keyword evidence="3 6" id="KW-0489">Methyltransferase</keyword>
<comment type="function">
    <text evidence="6">Catalyzes the 2'-O-methylation of the ribose of cytidine 1402 (C1402) in 16S rRNA.</text>
</comment>
<dbReference type="SUPFAM" id="SSF53790">
    <property type="entry name" value="Tetrapyrrole methylase"/>
    <property type="match status" value="1"/>
</dbReference>